<keyword evidence="5 11" id="KW-0067">ATP-binding</keyword>
<gene>
    <name evidence="11" type="ORF">EPD60_10060</name>
</gene>
<dbReference type="InterPro" id="IPR003439">
    <property type="entry name" value="ABC_transporter-like_ATP-bd"/>
</dbReference>
<dbReference type="PROSITE" id="PS50893">
    <property type="entry name" value="ABC_TRANSPORTER_2"/>
    <property type="match status" value="1"/>
</dbReference>
<evidence type="ECO:0000313" key="12">
    <source>
        <dbReference type="Proteomes" id="UP000295334"/>
    </source>
</evidence>
<feature type="transmembrane region" description="Helical" evidence="8">
    <location>
        <begin position="18"/>
        <end position="43"/>
    </location>
</feature>
<feature type="transmembrane region" description="Helical" evidence="8">
    <location>
        <begin position="173"/>
        <end position="202"/>
    </location>
</feature>
<dbReference type="GO" id="GO:0005524">
    <property type="term" value="F:ATP binding"/>
    <property type="evidence" value="ECO:0007669"/>
    <property type="project" value="UniProtKB-KW"/>
</dbReference>
<dbReference type="GO" id="GO:0016887">
    <property type="term" value="F:ATP hydrolysis activity"/>
    <property type="evidence" value="ECO:0007669"/>
    <property type="project" value="InterPro"/>
</dbReference>
<evidence type="ECO:0000259" key="9">
    <source>
        <dbReference type="PROSITE" id="PS50893"/>
    </source>
</evidence>
<keyword evidence="7 8" id="KW-0472">Membrane</keyword>
<sequence>MKKYARIFRYLSHYKKDIFLYTLCTILSVGFSIVSIGMLIPFFNLIFRKGSEAAQAAPSSSPVLESLQGAARNIIESQGPERALAFICAFIIVAILLKNVFLVMANYVLNPLKNRIVNQLRGDLYDKILHLPIGYFTEKRKGDLMSRITNDIGEVEGSLIGALEGWVRDPITILINFTTLMLISWQLTVFVLLFLPVVGLIIGRITRKLKTISGEVAQRAADSVSVLDETLTGLRVLKAFNLEGLMRARFRGIDSDLLHIKNKVTRRRDLASPTSEFLGVVVFCCILYFGGRLVLSGGISLPAEAFIGYLGLFYNIINPAKALSTSFSNMQKGQAAIGRIEEVLQTPNTVDDNPNGRILEEFRDSIELRNVGFYYDDKPILQDINLKIKKGQTVALVGSSGAGKSTLADLVPRFHDVGEGELLIDGVNIRDYQLHSVRNQISIVTQEPILFNDTIGNNIRMGKQDATEAEIESAALIANAYNYISTKEQRFDTNIGDRGTKLSGGERQRLTIARAIVKNPPILILDEATSALDTESERLVQDAINNMMQHRTSIVIAHRLSTIRHADEIIVLQKGRIVERGNHDELMAKGGYYHRLVQMQELK</sequence>
<feature type="domain" description="ABC transmembrane type-1" evidence="10">
    <location>
        <begin position="19"/>
        <end position="332"/>
    </location>
</feature>
<proteinExistence type="predicted"/>
<comment type="subcellular location">
    <subcellularLocation>
        <location evidence="1">Cell membrane</location>
        <topology evidence="1">Multi-pass membrane protein</topology>
    </subcellularLocation>
</comment>
<evidence type="ECO:0000256" key="5">
    <source>
        <dbReference type="ARBA" id="ARBA00022840"/>
    </source>
</evidence>
<dbReference type="InterPro" id="IPR039421">
    <property type="entry name" value="Type_1_exporter"/>
</dbReference>
<evidence type="ECO:0000313" key="11">
    <source>
        <dbReference type="EMBL" id="TCJ14332.1"/>
    </source>
</evidence>
<dbReference type="SUPFAM" id="SSF52540">
    <property type="entry name" value="P-loop containing nucleoside triphosphate hydrolases"/>
    <property type="match status" value="1"/>
</dbReference>
<dbReference type="Pfam" id="PF00664">
    <property type="entry name" value="ABC_membrane"/>
    <property type="match status" value="1"/>
</dbReference>
<dbReference type="InterPro" id="IPR027417">
    <property type="entry name" value="P-loop_NTPase"/>
</dbReference>
<evidence type="ECO:0000256" key="4">
    <source>
        <dbReference type="ARBA" id="ARBA00022741"/>
    </source>
</evidence>
<keyword evidence="2" id="KW-0813">Transport</keyword>
<evidence type="ECO:0000256" key="6">
    <source>
        <dbReference type="ARBA" id="ARBA00022989"/>
    </source>
</evidence>
<dbReference type="FunFam" id="3.40.50.300:FF:000287">
    <property type="entry name" value="Multidrug ABC transporter ATP-binding protein"/>
    <property type="match status" value="1"/>
</dbReference>
<dbReference type="PROSITE" id="PS00211">
    <property type="entry name" value="ABC_TRANSPORTER_1"/>
    <property type="match status" value="1"/>
</dbReference>
<evidence type="ECO:0000256" key="3">
    <source>
        <dbReference type="ARBA" id="ARBA00022692"/>
    </source>
</evidence>
<feature type="transmembrane region" description="Helical" evidence="8">
    <location>
        <begin position="83"/>
        <end position="109"/>
    </location>
</feature>
<keyword evidence="12" id="KW-1185">Reference proteome</keyword>
<dbReference type="SMART" id="SM00382">
    <property type="entry name" value="AAA"/>
    <property type="match status" value="1"/>
</dbReference>
<evidence type="ECO:0000256" key="7">
    <source>
        <dbReference type="ARBA" id="ARBA00023136"/>
    </source>
</evidence>
<accession>A0A4V2NVP9</accession>
<dbReference type="GO" id="GO:0015421">
    <property type="term" value="F:ABC-type oligopeptide transporter activity"/>
    <property type="evidence" value="ECO:0007669"/>
    <property type="project" value="TreeGrafter"/>
</dbReference>
<keyword evidence="4" id="KW-0547">Nucleotide-binding</keyword>
<dbReference type="GO" id="GO:0005886">
    <property type="term" value="C:plasma membrane"/>
    <property type="evidence" value="ECO:0007669"/>
    <property type="project" value="UniProtKB-SubCell"/>
</dbReference>
<dbReference type="InterPro" id="IPR017871">
    <property type="entry name" value="ABC_transporter-like_CS"/>
</dbReference>
<dbReference type="SUPFAM" id="SSF90123">
    <property type="entry name" value="ABC transporter transmembrane region"/>
    <property type="match status" value="1"/>
</dbReference>
<keyword evidence="6 8" id="KW-1133">Transmembrane helix</keyword>
<dbReference type="PANTHER" id="PTHR43394">
    <property type="entry name" value="ATP-DEPENDENT PERMEASE MDL1, MITOCHONDRIAL"/>
    <property type="match status" value="1"/>
</dbReference>
<dbReference type="Pfam" id="PF00005">
    <property type="entry name" value="ABC_tran"/>
    <property type="match status" value="1"/>
</dbReference>
<dbReference type="PANTHER" id="PTHR43394:SF1">
    <property type="entry name" value="ATP-BINDING CASSETTE SUB-FAMILY B MEMBER 10, MITOCHONDRIAL"/>
    <property type="match status" value="1"/>
</dbReference>
<dbReference type="InterPro" id="IPR011527">
    <property type="entry name" value="ABC1_TM_dom"/>
</dbReference>
<dbReference type="AlphaFoldDB" id="A0A4V2NVP9"/>
<feature type="domain" description="ABC transporter" evidence="9">
    <location>
        <begin position="366"/>
        <end position="599"/>
    </location>
</feature>
<dbReference type="Proteomes" id="UP000295334">
    <property type="component" value="Unassembled WGS sequence"/>
</dbReference>
<dbReference type="CDD" id="cd18552">
    <property type="entry name" value="ABC_6TM_MsbA_like"/>
    <property type="match status" value="1"/>
</dbReference>
<dbReference type="PROSITE" id="PS50929">
    <property type="entry name" value="ABC_TM1F"/>
    <property type="match status" value="1"/>
</dbReference>
<dbReference type="Gene3D" id="1.20.1560.10">
    <property type="entry name" value="ABC transporter type 1, transmembrane domain"/>
    <property type="match status" value="1"/>
</dbReference>
<organism evidence="11 12">
    <name type="scientific">Flaviaesturariibacter flavus</name>
    <dbReference type="NCBI Taxonomy" id="2502780"/>
    <lineage>
        <taxon>Bacteria</taxon>
        <taxon>Pseudomonadati</taxon>
        <taxon>Bacteroidota</taxon>
        <taxon>Chitinophagia</taxon>
        <taxon>Chitinophagales</taxon>
        <taxon>Chitinophagaceae</taxon>
        <taxon>Flaviaestuariibacter</taxon>
    </lineage>
</organism>
<dbReference type="Gene3D" id="3.40.50.300">
    <property type="entry name" value="P-loop containing nucleotide triphosphate hydrolases"/>
    <property type="match status" value="1"/>
</dbReference>
<evidence type="ECO:0000259" key="10">
    <source>
        <dbReference type="PROSITE" id="PS50929"/>
    </source>
</evidence>
<keyword evidence="3 8" id="KW-0812">Transmembrane</keyword>
<protein>
    <submittedName>
        <fullName evidence="11">ABC transporter ATP-binding protein</fullName>
    </submittedName>
</protein>
<dbReference type="OrthoDB" id="9780296at2"/>
<dbReference type="InterPro" id="IPR003593">
    <property type="entry name" value="AAA+_ATPase"/>
</dbReference>
<dbReference type="RefSeq" id="WP_131449323.1">
    <property type="nucleotide sequence ID" value="NZ_SJZI01000042.1"/>
</dbReference>
<evidence type="ECO:0000256" key="1">
    <source>
        <dbReference type="ARBA" id="ARBA00004651"/>
    </source>
</evidence>
<dbReference type="InterPro" id="IPR036640">
    <property type="entry name" value="ABC1_TM_sf"/>
</dbReference>
<dbReference type="EMBL" id="SJZI01000042">
    <property type="protein sequence ID" value="TCJ14332.1"/>
    <property type="molecule type" value="Genomic_DNA"/>
</dbReference>
<comment type="caution">
    <text evidence="11">The sequence shown here is derived from an EMBL/GenBank/DDBJ whole genome shotgun (WGS) entry which is preliminary data.</text>
</comment>
<evidence type="ECO:0000256" key="2">
    <source>
        <dbReference type="ARBA" id="ARBA00022448"/>
    </source>
</evidence>
<evidence type="ECO:0000256" key="8">
    <source>
        <dbReference type="SAM" id="Phobius"/>
    </source>
</evidence>
<reference evidence="11 12" key="1">
    <citation type="submission" date="2019-03" db="EMBL/GenBank/DDBJ databases">
        <authorList>
            <person name="Kim M.K.M."/>
        </authorList>
    </citation>
    <scope>NUCLEOTIDE SEQUENCE [LARGE SCALE GENOMIC DNA]</scope>
    <source>
        <strain evidence="11 12">17J68-12</strain>
    </source>
</reference>
<name>A0A4V2NVP9_9BACT</name>